<dbReference type="SUPFAM" id="SSF53383">
    <property type="entry name" value="PLP-dependent transferases"/>
    <property type="match status" value="1"/>
</dbReference>
<accession>A0A0B6WYE3</accession>
<reference evidence="8 9" key="2">
    <citation type="submission" date="2015-01" db="EMBL/GenBank/DDBJ databases">
        <title>Complete genome sequence of Pyrinomonas methylaliphatogenes type strain K22T.</title>
        <authorList>
            <person name="Lee K.C.Y."/>
            <person name="Power J.F."/>
            <person name="Dunfield P.F."/>
            <person name="Morgan X.C."/>
            <person name="Huttenhower C."/>
            <person name="Stott M.B."/>
        </authorList>
    </citation>
    <scope>NUCLEOTIDE SEQUENCE [LARGE SCALE GENOMIC DNA]</scope>
    <source>
        <strain evidence="8 9">K22</strain>
    </source>
</reference>
<dbReference type="PROSITE" id="PS00105">
    <property type="entry name" value="AA_TRANSFER_CLASS_1"/>
    <property type="match status" value="1"/>
</dbReference>
<evidence type="ECO:0000256" key="5">
    <source>
        <dbReference type="ARBA" id="ARBA00022898"/>
    </source>
</evidence>
<dbReference type="OrthoDB" id="9802328at2"/>
<reference evidence="8 9" key="1">
    <citation type="submission" date="2013-12" db="EMBL/GenBank/DDBJ databases">
        <authorList>
            <person name="Stott M."/>
        </authorList>
    </citation>
    <scope>NUCLEOTIDE SEQUENCE [LARGE SCALE GENOMIC DNA]</scope>
    <source>
        <strain evidence="8 9">K22</strain>
    </source>
</reference>
<keyword evidence="5" id="KW-0663">Pyridoxal phosphate</keyword>
<evidence type="ECO:0000259" key="7">
    <source>
        <dbReference type="Pfam" id="PF00155"/>
    </source>
</evidence>
<keyword evidence="9" id="KW-1185">Reference proteome</keyword>
<dbReference type="InterPro" id="IPR050596">
    <property type="entry name" value="AspAT/PAT-like"/>
</dbReference>
<dbReference type="InterPro" id="IPR015424">
    <property type="entry name" value="PyrdxlP-dep_Trfase"/>
</dbReference>
<dbReference type="STRING" id="454194.PYK22_02107"/>
<dbReference type="GO" id="GO:0008483">
    <property type="term" value="F:transaminase activity"/>
    <property type="evidence" value="ECO:0007669"/>
    <property type="project" value="UniProtKB-KW"/>
</dbReference>
<evidence type="ECO:0000256" key="6">
    <source>
        <dbReference type="RuleBase" id="RU000481"/>
    </source>
</evidence>
<dbReference type="EC" id="2.6.1.-" evidence="6"/>
<evidence type="ECO:0000256" key="2">
    <source>
        <dbReference type="ARBA" id="ARBA00007441"/>
    </source>
</evidence>
<dbReference type="RefSeq" id="WP_060635562.1">
    <property type="nucleotide sequence ID" value="NZ_CBXV010000007.1"/>
</dbReference>
<evidence type="ECO:0000256" key="3">
    <source>
        <dbReference type="ARBA" id="ARBA00022576"/>
    </source>
</evidence>
<evidence type="ECO:0000256" key="1">
    <source>
        <dbReference type="ARBA" id="ARBA00001933"/>
    </source>
</evidence>
<keyword evidence="4 6" id="KW-0808">Transferase</keyword>
<dbReference type="EMBL" id="CBXV010000007">
    <property type="protein sequence ID" value="CDM66096.1"/>
    <property type="molecule type" value="Genomic_DNA"/>
</dbReference>
<dbReference type="GO" id="GO:0006520">
    <property type="term" value="P:amino acid metabolic process"/>
    <property type="evidence" value="ECO:0007669"/>
    <property type="project" value="InterPro"/>
</dbReference>
<gene>
    <name evidence="8" type="ORF">PYK22_02107</name>
</gene>
<dbReference type="InterPro" id="IPR015421">
    <property type="entry name" value="PyrdxlP-dep_Trfase_major"/>
</dbReference>
<sequence>MPMKDSWPAFQPPRRLRGIQKSAIRQLFDRAPTGSINLGLGEPDLPTPEIVRRTAARIVLEEQNGYTTHAGLPALRELIARDYADLSPDRVIVTAGSQEALYLALMTLVEEGDKVLLPNPGFVAYPAIVRMAGGEASFYRLPASRDFAFDPDEFRRRLDRRTKVVVLTSPSNPTGRVLTREDLIAIARALDEIGAWIISDEIYRELYYLPERPPSISEFYERTIVIGGLSKALSMTGWRLGWLCGPADVVSSALVLHGYVTTCASTIAQKAALVAWTDEASRARAQIRATFRARRDHLLEMIVDRLERRAIVPEGAFYTMLDVRADGPSWTIAEHLLAHGVITVPGSAFGDEAEGFLRLSFCLNEEALAEGVSRMKSAFQSLRRNPA</sequence>
<keyword evidence="3 6" id="KW-0032">Aminotransferase</keyword>
<name>A0A0B6WYE3_9BACT</name>
<organism evidence="8 9">
    <name type="scientific">Pyrinomonas methylaliphatogenes</name>
    <dbReference type="NCBI Taxonomy" id="454194"/>
    <lineage>
        <taxon>Bacteria</taxon>
        <taxon>Pseudomonadati</taxon>
        <taxon>Acidobacteriota</taxon>
        <taxon>Blastocatellia</taxon>
        <taxon>Blastocatellales</taxon>
        <taxon>Pyrinomonadaceae</taxon>
        <taxon>Pyrinomonas</taxon>
    </lineage>
</organism>
<comment type="similarity">
    <text evidence="2 6">Belongs to the class-I pyridoxal-phosphate-dependent aminotransferase family.</text>
</comment>
<dbReference type="AlphaFoldDB" id="A0A0B6WYE3"/>
<evidence type="ECO:0000313" key="9">
    <source>
        <dbReference type="Proteomes" id="UP000031518"/>
    </source>
</evidence>
<comment type="cofactor">
    <cofactor evidence="1 6">
        <name>pyridoxal 5'-phosphate</name>
        <dbReference type="ChEBI" id="CHEBI:597326"/>
    </cofactor>
</comment>
<dbReference type="PRINTS" id="PR00753">
    <property type="entry name" value="ACCSYNTHASE"/>
</dbReference>
<feature type="domain" description="Aminotransferase class I/classII large" evidence="7">
    <location>
        <begin position="36"/>
        <end position="374"/>
    </location>
</feature>
<evidence type="ECO:0000313" key="8">
    <source>
        <dbReference type="EMBL" id="CDM66096.1"/>
    </source>
</evidence>
<dbReference type="InterPro" id="IPR004838">
    <property type="entry name" value="NHTrfase_class1_PyrdxlP-BS"/>
</dbReference>
<dbReference type="Gene3D" id="3.40.640.10">
    <property type="entry name" value="Type I PLP-dependent aspartate aminotransferase-like (Major domain)"/>
    <property type="match status" value="1"/>
</dbReference>
<protein>
    <recommendedName>
        <fullName evidence="6">Aminotransferase</fullName>
        <ecNumber evidence="6">2.6.1.-</ecNumber>
    </recommendedName>
</protein>
<proteinExistence type="inferred from homology"/>
<dbReference type="PANTHER" id="PTHR46383">
    <property type="entry name" value="ASPARTATE AMINOTRANSFERASE"/>
    <property type="match status" value="1"/>
</dbReference>
<dbReference type="InterPro" id="IPR004839">
    <property type="entry name" value="Aminotransferase_I/II_large"/>
</dbReference>
<dbReference type="CDD" id="cd00609">
    <property type="entry name" value="AAT_like"/>
    <property type="match status" value="1"/>
</dbReference>
<dbReference type="Pfam" id="PF00155">
    <property type="entry name" value="Aminotran_1_2"/>
    <property type="match status" value="1"/>
</dbReference>
<dbReference type="Proteomes" id="UP000031518">
    <property type="component" value="Unassembled WGS sequence"/>
</dbReference>
<dbReference type="PANTHER" id="PTHR46383:SF3">
    <property type="entry name" value="ASPARTATE AMINOTRANSFERASE-RELATED"/>
    <property type="match status" value="1"/>
</dbReference>
<evidence type="ECO:0000256" key="4">
    <source>
        <dbReference type="ARBA" id="ARBA00022679"/>
    </source>
</evidence>
<dbReference type="GO" id="GO:0030170">
    <property type="term" value="F:pyridoxal phosphate binding"/>
    <property type="evidence" value="ECO:0007669"/>
    <property type="project" value="InterPro"/>
</dbReference>